<feature type="domain" description="PPIase cyclophilin-type" evidence="5">
    <location>
        <begin position="33"/>
        <end position="206"/>
    </location>
</feature>
<evidence type="ECO:0000256" key="3">
    <source>
        <dbReference type="ARBA" id="ARBA00023235"/>
    </source>
</evidence>
<dbReference type="AlphaFoldDB" id="A0A4Q6Y8V1"/>
<dbReference type="Gene3D" id="2.40.100.10">
    <property type="entry name" value="Cyclophilin-like"/>
    <property type="match status" value="1"/>
</dbReference>
<dbReference type="InterPro" id="IPR029000">
    <property type="entry name" value="Cyclophilin-like_dom_sf"/>
</dbReference>
<comment type="caution">
    <text evidence="6">The sequence shown here is derived from an EMBL/GenBank/DDBJ whole genome shotgun (WGS) entry which is preliminary data.</text>
</comment>
<accession>A0A4Q6Y8V1</accession>
<gene>
    <name evidence="6" type="ORF">EWE75_01825</name>
</gene>
<name>A0A4Q6Y8V1_9SPHN</name>
<dbReference type="InterPro" id="IPR002130">
    <property type="entry name" value="Cyclophilin-type_PPIase_dom"/>
</dbReference>
<reference evidence="6 7" key="1">
    <citation type="submission" date="2019-02" db="EMBL/GenBank/DDBJ databases">
        <authorList>
            <person name="Li Y."/>
        </authorList>
    </citation>
    <scope>NUCLEOTIDE SEQUENCE [LARGE SCALE GENOMIC DNA]</scope>
    <source>
        <strain evidence="6 7">3-7</strain>
    </source>
</reference>
<dbReference type="OrthoDB" id="9807797at2"/>
<dbReference type="PROSITE" id="PS50072">
    <property type="entry name" value="CSA_PPIASE_2"/>
    <property type="match status" value="1"/>
</dbReference>
<evidence type="ECO:0000259" key="5">
    <source>
        <dbReference type="PROSITE" id="PS50072"/>
    </source>
</evidence>
<evidence type="ECO:0000256" key="1">
    <source>
        <dbReference type="ARBA" id="ARBA00013194"/>
    </source>
</evidence>
<evidence type="ECO:0000313" key="6">
    <source>
        <dbReference type="EMBL" id="RZF66147.1"/>
    </source>
</evidence>
<dbReference type="SUPFAM" id="SSF50891">
    <property type="entry name" value="Cyclophilin-like"/>
    <property type="match status" value="1"/>
</dbReference>
<dbReference type="EMBL" id="SGIS01000002">
    <property type="protein sequence ID" value="RZF66147.1"/>
    <property type="molecule type" value="Genomic_DNA"/>
</dbReference>
<feature type="chain" id="PRO_5020315289" description="peptidylprolyl isomerase" evidence="4">
    <location>
        <begin position="21"/>
        <end position="209"/>
    </location>
</feature>
<dbReference type="InterPro" id="IPR044665">
    <property type="entry name" value="E_coli_cyclophilin_A-like"/>
</dbReference>
<evidence type="ECO:0000256" key="4">
    <source>
        <dbReference type="SAM" id="SignalP"/>
    </source>
</evidence>
<sequence>MMRRLVMAGLLAALALPAAAQTSPAPLATPASALPRVALETSAGWIVIEVETVKAPVTAANFLRYVDQKKLDGIVFYRTVKVADRFGFVQFGTDGDAKRTLPPIKHEPTSETGLHHTEGTISVARLGLGTARGDFTISVGDQTPSLDAGHGQPADGQGYAAFGHVVEGMDVVVKILDAPVSPTATRRGAFQGQVPEAPITVVSARRVKD</sequence>
<keyword evidence="4" id="KW-0732">Signal</keyword>
<keyword evidence="2" id="KW-0697">Rotamase</keyword>
<dbReference type="GO" id="GO:0003755">
    <property type="term" value="F:peptidyl-prolyl cis-trans isomerase activity"/>
    <property type="evidence" value="ECO:0007669"/>
    <property type="project" value="UniProtKB-KW"/>
</dbReference>
<dbReference type="Pfam" id="PF00160">
    <property type="entry name" value="Pro_isomerase"/>
    <property type="match status" value="1"/>
</dbReference>
<evidence type="ECO:0000313" key="7">
    <source>
        <dbReference type="Proteomes" id="UP000292085"/>
    </source>
</evidence>
<dbReference type="RefSeq" id="WP_130154995.1">
    <property type="nucleotide sequence ID" value="NZ_SGIS01000002.1"/>
</dbReference>
<organism evidence="6 7">
    <name type="scientific">Sphingomonas populi</name>
    <dbReference type="NCBI Taxonomy" id="2484750"/>
    <lineage>
        <taxon>Bacteria</taxon>
        <taxon>Pseudomonadati</taxon>
        <taxon>Pseudomonadota</taxon>
        <taxon>Alphaproteobacteria</taxon>
        <taxon>Sphingomonadales</taxon>
        <taxon>Sphingomonadaceae</taxon>
        <taxon>Sphingomonas</taxon>
    </lineage>
</organism>
<evidence type="ECO:0000256" key="2">
    <source>
        <dbReference type="ARBA" id="ARBA00023110"/>
    </source>
</evidence>
<keyword evidence="3 6" id="KW-0413">Isomerase</keyword>
<proteinExistence type="predicted"/>
<protein>
    <recommendedName>
        <fullName evidence="1">peptidylprolyl isomerase</fullName>
        <ecNumber evidence="1">5.2.1.8</ecNumber>
    </recommendedName>
</protein>
<keyword evidence="7" id="KW-1185">Reference proteome</keyword>
<dbReference type="EC" id="5.2.1.8" evidence="1"/>
<dbReference type="PANTHER" id="PTHR43246">
    <property type="entry name" value="PEPTIDYL-PROLYL CIS-TRANS ISOMERASE CYP38, CHLOROPLASTIC"/>
    <property type="match status" value="1"/>
</dbReference>
<dbReference type="Proteomes" id="UP000292085">
    <property type="component" value="Unassembled WGS sequence"/>
</dbReference>
<feature type="signal peptide" evidence="4">
    <location>
        <begin position="1"/>
        <end position="20"/>
    </location>
</feature>